<dbReference type="HOGENOM" id="CLU_1029710_0_0_10"/>
<dbReference type="OrthoDB" id="5918901at2"/>
<reference evidence="2 3" key="2">
    <citation type="journal article" date="2011" name="Stand. Genomic Sci.">
        <title>Complete genome sequence of Leadbetterella byssophila type strain (4M15).</title>
        <authorList>
            <person name="Abt B."/>
            <person name="Teshima H."/>
            <person name="Lucas S."/>
            <person name="Lapidus A."/>
            <person name="Del Rio T.G."/>
            <person name="Nolan M."/>
            <person name="Tice H."/>
            <person name="Cheng J.F."/>
            <person name="Pitluck S."/>
            <person name="Liolios K."/>
            <person name="Pagani I."/>
            <person name="Ivanova N."/>
            <person name="Mavromatis K."/>
            <person name="Pati A."/>
            <person name="Tapia R."/>
            <person name="Han C."/>
            <person name="Goodwin L."/>
            <person name="Chen A."/>
            <person name="Palaniappan K."/>
            <person name="Land M."/>
            <person name="Hauser L."/>
            <person name="Chang Y.J."/>
            <person name="Jeffries C.D."/>
            <person name="Rohde M."/>
            <person name="Goker M."/>
            <person name="Tindall B.J."/>
            <person name="Detter J.C."/>
            <person name="Woyke T."/>
            <person name="Bristow J."/>
            <person name="Eisen J.A."/>
            <person name="Markowitz V."/>
            <person name="Hugenholtz P."/>
            <person name="Klenk H.P."/>
            <person name="Kyrpides N.C."/>
        </authorList>
    </citation>
    <scope>NUCLEOTIDE SEQUENCE [LARGE SCALE GENOMIC DNA]</scope>
    <source>
        <strain evidence="3">DSM 17132 / JCM 16389 / KACC 11308 / NBRC 106382 / 4M15</strain>
    </source>
</reference>
<keyword evidence="1" id="KW-1133">Transmembrane helix</keyword>
<proteinExistence type="predicted"/>
<accession>E4RVC1</accession>
<dbReference type="eggNOG" id="ENOG502ZMWK">
    <property type="taxonomic scope" value="Bacteria"/>
</dbReference>
<name>E4RVC1_LEAB4</name>
<dbReference type="EMBL" id="CP002305">
    <property type="protein sequence ID" value="ADQ16107.1"/>
    <property type="molecule type" value="Genomic_DNA"/>
</dbReference>
<feature type="transmembrane region" description="Helical" evidence="1">
    <location>
        <begin position="16"/>
        <end position="36"/>
    </location>
</feature>
<keyword evidence="1" id="KW-0472">Membrane</keyword>
<organism evidence="2 3">
    <name type="scientific">Leadbetterella byssophila (strain DSM 17132 / JCM 16389 / KACC 11308 / NBRC 106382 / 4M15)</name>
    <dbReference type="NCBI Taxonomy" id="649349"/>
    <lineage>
        <taxon>Bacteria</taxon>
        <taxon>Pseudomonadati</taxon>
        <taxon>Bacteroidota</taxon>
        <taxon>Cytophagia</taxon>
        <taxon>Cytophagales</taxon>
        <taxon>Leadbetterellaceae</taxon>
        <taxon>Leadbetterella</taxon>
    </lineage>
</organism>
<evidence type="ECO:0000313" key="2">
    <source>
        <dbReference type="EMBL" id="ADQ16107.1"/>
    </source>
</evidence>
<dbReference type="Proteomes" id="UP000007435">
    <property type="component" value="Chromosome"/>
</dbReference>
<dbReference type="KEGG" id="lby:Lbys_0323"/>
<dbReference type="RefSeq" id="WP_013407162.1">
    <property type="nucleotide sequence ID" value="NC_014655.1"/>
</dbReference>
<reference key="1">
    <citation type="submission" date="2010-11" db="EMBL/GenBank/DDBJ databases">
        <title>The complete genome of Leadbetterella byssophila DSM 17132.</title>
        <authorList>
            <consortium name="US DOE Joint Genome Institute (JGI-PGF)"/>
            <person name="Lucas S."/>
            <person name="Copeland A."/>
            <person name="Lapidus A."/>
            <person name="Glavina del Rio T."/>
            <person name="Dalin E."/>
            <person name="Tice H."/>
            <person name="Bruce D."/>
            <person name="Goodwin L."/>
            <person name="Pitluck S."/>
            <person name="Kyrpides N."/>
            <person name="Mavromatis K."/>
            <person name="Ivanova N."/>
            <person name="Teshima H."/>
            <person name="Brettin T."/>
            <person name="Detter J.C."/>
            <person name="Han C."/>
            <person name="Tapia R."/>
            <person name="Land M."/>
            <person name="Hauser L."/>
            <person name="Markowitz V."/>
            <person name="Cheng J.-F."/>
            <person name="Hugenholtz P."/>
            <person name="Woyke T."/>
            <person name="Wu D."/>
            <person name="Tindall B."/>
            <person name="Pomrenke H.G."/>
            <person name="Brambilla E."/>
            <person name="Klenk H.-P."/>
            <person name="Eisen J.A."/>
        </authorList>
    </citation>
    <scope>NUCLEOTIDE SEQUENCE [LARGE SCALE GENOMIC DNA]</scope>
    <source>
        <strain>DSM 17132</strain>
    </source>
</reference>
<keyword evidence="3" id="KW-1185">Reference proteome</keyword>
<dbReference type="AlphaFoldDB" id="E4RVC1"/>
<protein>
    <submittedName>
        <fullName evidence="2">Uncharacterized protein</fullName>
    </submittedName>
</protein>
<gene>
    <name evidence="2" type="ordered locus">Lbys_0323</name>
</gene>
<evidence type="ECO:0000313" key="3">
    <source>
        <dbReference type="Proteomes" id="UP000007435"/>
    </source>
</evidence>
<keyword evidence="1" id="KW-0812">Transmembrane</keyword>
<dbReference type="STRING" id="649349.Lbys_0323"/>
<sequence>MQEIIYKIDNWTITKIIGGFVGVLTILGTIFSKWLLTKLTQAGQHNYDKRLEDLRGQINRNNGILSSIIQNYFSSSQKLLDKKIEVYDLLWSSILKIRDELPSGISLLYQISSDDELNKSTAFNYFNDNPKLGPQLKTYKIEKDVMPIVENERTLVPYRPFLSDNSYKLYSTYYSLIGRMTFQFIQNYSNSKIYNWKKDDHLIGILAVTLTEKEIEHIKSLKVGAFTVLTELLEYKILQDIKNNLSMGETSESTIEHIRDIEKMLNAMTK</sequence>
<evidence type="ECO:0000256" key="1">
    <source>
        <dbReference type="SAM" id="Phobius"/>
    </source>
</evidence>